<dbReference type="RefSeq" id="WP_059057666.1">
    <property type="nucleotide sequence ID" value="NZ_CEML01000001.1"/>
</dbReference>
<dbReference type="Pfam" id="PF01090">
    <property type="entry name" value="Ribosomal_S19e"/>
    <property type="match status" value="1"/>
</dbReference>
<evidence type="ECO:0000256" key="4">
    <source>
        <dbReference type="HAMAP-Rule" id="MF_01474"/>
    </source>
</evidence>
<comment type="subunit">
    <text evidence="4">Part of the 30S ribosomal subunit.</text>
</comment>
<dbReference type="GO" id="GO:0000028">
    <property type="term" value="P:ribosomal small subunit assembly"/>
    <property type="evidence" value="ECO:0007669"/>
    <property type="project" value="TreeGrafter"/>
</dbReference>
<dbReference type="GO" id="GO:0003723">
    <property type="term" value="F:RNA binding"/>
    <property type="evidence" value="ECO:0007669"/>
    <property type="project" value="TreeGrafter"/>
</dbReference>
<evidence type="ECO:0000256" key="2">
    <source>
        <dbReference type="ARBA" id="ARBA00022980"/>
    </source>
</evidence>
<dbReference type="PANTHER" id="PTHR11710:SF0">
    <property type="entry name" value="40S RIBOSOMAL PROTEIN S19"/>
    <property type="match status" value="1"/>
</dbReference>
<sequence>MATLYDAPADELVDELASELEDRLDEPDWAQFAKTGVGRELPPEQEDFWARRAASLLRKVAVDGPIGVKRLATAYGDTTDGSNRYGVSPPSSTSSSRNIVRTALQQLEDEDLVEQQHDRGRVVTAEGRSLLDETAGDVIENLDRPELERYA</sequence>
<dbReference type="KEGG" id="hhb:Hhub_3313"/>
<keyword evidence="7" id="KW-1185">Reference proteome</keyword>
<dbReference type="SUPFAM" id="SSF46785">
    <property type="entry name" value="Winged helix' DNA-binding domain"/>
    <property type="match status" value="1"/>
</dbReference>
<dbReference type="STRING" id="1407499.HHUB_3313"/>
<dbReference type="PANTHER" id="PTHR11710">
    <property type="entry name" value="40S RIBOSOMAL PROTEIN S19"/>
    <property type="match status" value="1"/>
</dbReference>
<feature type="region of interest" description="Disordered" evidence="5">
    <location>
        <begin position="77"/>
        <end position="97"/>
    </location>
</feature>
<keyword evidence="3 4" id="KW-0687">Ribonucleoprotein</keyword>
<keyword evidence="2 4" id="KW-0689">Ribosomal protein</keyword>
<dbReference type="EMBL" id="LN831302">
    <property type="protein sequence ID" value="CQH60865.1"/>
    <property type="molecule type" value="Genomic_DNA"/>
</dbReference>
<dbReference type="GO" id="GO:0022627">
    <property type="term" value="C:cytosolic small ribosomal subunit"/>
    <property type="evidence" value="ECO:0007669"/>
    <property type="project" value="TreeGrafter"/>
</dbReference>
<organism evidence="6 7">
    <name type="scientific">Halobacterium hubeiense</name>
    <dbReference type="NCBI Taxonomy" id="1407499"/>
    <lineage>
        <taxon>Archaea</taxon>
        <taxon>Methanobacteriati</taxon>
        <taxon>Methanobacteriota</taxon>
        <taxon>Stenosarchaea group</taxon>
        <taxon>Halobacteria</taxon>
        <taxon>Halobacteriales</taxon>
        <taxon>Halobacteriaceae</taxon>
        <taxon>Halobacterium</taxon>
    </lineage>
</organism>
<dbReference type="SMART" id="SM01413">
    <property type="entry name" value="Ribosomal_S19e"/>
    <property type="match status" value="1"/>
</dbReference>
<dbReference type="GeneID" id="91107990"/>
<dbReference type="InterPro" id="IPR001266">
    <property type="entry name" value="Ribosomal_eS19"/>
</dbReference>
<evidence type="ECO:0000313" key="7">
    <source>
        <dbReference type="Proteomes" id="UP000066737"/>
    </source>
</evidence>
<evidence type="ECO:0000256" key="3">
    <source>
        <dbReference type="ARBA" id="ARBA00023274"/>
    </source>
</evidence>
<dbReference type="AlphaFoldDB" id="A0A0U5H5L3"/>
<gene>
    <name evidence="4 6" type="primary">rps19e</name>
    <name evidence="6" type="ORF">HHUB_3313</name>
</gene>
<dbReference type="InterPro" id="IPR036388">
    <property type="entry name" value="WH-like_DNA-bd_sf"/>
</dbReference>
<dbReference type="InterPro" id="IPR018277">
    <property type="entry name" value="Ribosomal_eS19_CS"/>
</dbReference>
<name>A0A0U5H5L3_9EURY</name>
<dbReference type="InterPro" id="IPR036390">
    <property type="entry name" value="WH_DNA-bd_sf"/>
</dbReference>
<dbReference type="InterPro" id="IPR027548">
    <property type="entry name" value="Ribosomal_eS19_archaeal"/>
</dbReference>
<dbReference type="Gene3D" id="1.10.10.10">
    <property type="entry name" value="Winged helix-like DNA-binding domain superfamily/Winged helix DNA-binding domain"/>
    <property type="match status" value="1"/>
</dbReference>
<comment type="similarity">
    <text evidence="1 4">Belongs to the eukaryotic ribosomal protein eS19 family.</text>
</comment>
<dbReference type="GO" id="GO:0003735">
    <property type="term" value="F:structural constituent of ribosome"/>
    <property type="evidence" value="ECO:0007669"/>
    <property type="project" value="InterPro"/>
</dbReference>
<evidence type="ECO:0000256" key="1">
    <source>
        <dbReference type="ARBA" id="ARBA00010014"/>
    </source>
</evidence>
<dbReference type="GO" id="GO:0006412">
    <property type="term" value="P:translation"/>
    <property type="evidence" value="ECO:0007669"/>
    <property type="project" value="UniProtKB-UniRule"/>
</dbReference>
<reference evidence="7" key="1">
    <citation type="journal article" date="2016" name="Environ. Microbiol.">
        <title>The complete genome of a viable archaeum isolated from 123-million-year-old rock salt.</title>
        <authorList>
            <person name="Jaakkola S.T."/>
            <person name="Pfeiffer F."/>
            <person name="Ravantti J.J."/>
            <person name="Guo Q."/>
            <person name="Liu Y."/>
            <person name="Chen X."/>
            <person name="Ma H."/>
            <person name="Yang C."/>
            <person name="Oksanen H.M."/>
            <person name="Bamford D.H."/>
        </authorList>
    </citation>
    <scope>NUCLEOTIDE SEQUENCE</scope>
    <source>
        <strain evidence="7">JI20-1</strain>
    </source>
</reference>
<dbReference type="HAMAP" id="MF_01474">
    <property type="entry name" value="Ribosomal_eS19"/>
    <property type="match status" value="1"/>
</dbReference>
<dbReference type="Proteomes" id="UP000066737">
    <property type="component" value="Chromosome I"/>
</dbReference>
<protein>
    <recommendedName>
        <fullName evidence="4">Small ribosomal subunit protein eS19</fullName>
    </recommendedName>
</protein>
<evidence type="ECO:0000313" key="6">
    <source>
        <dbReference type="EMBL" id="CQH60865.1"/>
    </source>
</evidence>
<accession>A0A0U5H5L3</accession>
<dbReference type="PROSITE" id="PS00628">
    <property type="entry name" value="RIBOSOMAL_S19E"/>
    <property type="match status" value="1"/>
</dbReference>
<comment type="function">
    <text evidence="4">May be involved in maturation of the 30S ribosomal subunit.</text>
</comment>
<evidence type="ECO:0000256" key="5">
    <source>
        <dbReference type="SAM" id="MobiDB-lite"/>
    </source>
</evidence>
<dbReference type="NCBIfam" id="NF006811">
    <property type="entry name" value="PRK09333.1"/>
    <property type="match status" value="1"/>
</dbReference>
<proteinExistence type="inferred from homology"/>
<dbReference type="OrthoDB" id="371836at2157"/>